<comment type="caution">
    <text evidence="2">The sequence shown here is derived from an EMBL/GenBank/DDBJ whole genome shotgun (WGS) entry which is preliminary data.</text>
</comment>
<protein>
    <submittedName>
        <fullName evidence="2">Uncharacterized protein</fullName>
    </submittedName>
</protein>
<proteinExistence type="predicted"/>
<name>A0ABT0V4V1_9ACTN</name>
<reference evidence="2" key="1">
    <citation type="submission" date="2022-06" db="EMBL/GenBank/DDBJ databases">
        <title>Genome public.</title>
        <authorList>
            <person name="Sun Q."/>
        </authorList>
    </citation>
    <scope>NUCLEOTIDE SEQUENCE</scope>
    <source>
        <strain evidence="2">CWNU-1</strain>
    </source>
</reference>
<dbReference type="Proteomes" id="UP001431429">
    <property type="component" value="Unassembled WGS sequence"/>
</dbReference>
<dbReference type="RefSeq" id="WP_250924681.1">
    <property type="nucleotide sequence ID" value="NZ_JAMQAW010000125.1"/>
</dbReference>
<feature type="region of interest" description="Disordered" evidence="1">
    <location>
        <begin position="92"/>
        <end position="130"/>
    </location>
</feature>
<gene>
    <name evidence="2" type="ORF">NBG84_40110</name>
</gene>
<evidence type="ECO:0000256" key="1">
    <source>
        <dbReference type="SAM" id="MobiDB-lite"/>
    </source>
</evidence>
<sequence>MTTRRSLVCGRPGACSEPSPYGEAASRVFPGFPPPSDELGGDLPYPMDRVERALFDDVMGAGIRITDPALATALRHTMRLLEDTADAAGLVRSLLDRPAEESPGGSSPARTNQNRQCGRLTAEQAPPRPR</sequence>
<accession>A0ABT0V4V1</accession>
<evidence type="ECO:0000313" key="2">
    <source>
        <dbReference type="EMBL" id="MCM2394406.1"/>
    </source>
</evidence>
<dbReference type="EMBL" id="JAMQAW010000125">
    <property type="protein sequence ID" value="MCM2394406.1"/>
    <property type="molecule type" value="Genomic_DNA"/>
</dbReference>
<feature type="region of interest" description="Disordered" evidence="1">
    <location>
        <begin position="1"/>
        <end position="24"/>
    </location>
</feature>
<keyword evidence="3" id="KW-1185">Reference proteome</keyword>
<evidence type="ECO:0000313" key="3">
    <source>
        <dbReference type="Proteomes" id="UP001431429"/>
    </source>
</evidence>
<organism evidence="2 3">
    <name type="scientific">Streptomyces albipurpureus</name>
    <dbReference type="NCBI Taxonomy" id="2897419"/>
    <lineage>
        <taxon>Bacteria</taxon>
        <taxon>Bacillati</taxon>
        <taxon>Actinomycetota</taxon>
        <taxon>Actinomycetes</taxon>
        <taxon>Kitasatosporales</taxon>
        <taxon>Streptomycetaceae</taxon>
        <taxon>Streptomyces</taxon>
    </lineage>
</organism>
<feature type="compositionally biased region" description="Polar residues" evidence="1">
    <location>
        <begin position="104"/>
        <end position="116"/>
    </location>
</feature>